<keyword evidence="1" id="KW-1133">Transmembrane helix</keyword>
<evidence type="ECO:0000313" key="2">
    <source>
        <dbReference type="EMBL" id="TWH15110.1"/>
    </source>
</evidence>
<gene>
    <name evidence="2" type="ORF">L613_000200000660</name>
</gene>
<sequence>MHWLYLLLALGALMLALTTHSAGLLALWLLMMAGFLLAWVVGWYRERIGQGSRDEVAMVDPAELLRLRQLAEARRREAAARQGDDSPPAP</sequence>
<name>A0A562DZT7_9GAMM</name>
<evidence type="ECO:0000313" key="3">
    <source>
        <dbReference type="Proteomes" id="UP000321583"/>
    </source>
</evidence>
<dbReference type="Proteomes" id="UP000321583">
    <property type="component" value="Unassembled WGS sequence"/>
</dbReference>
<dbReference type="AlphaFoldDB" id="A0A562DZT7"/>
<keyword evidence="1" id="KW-0472">Membrane</keyword>
<feature type="transmembrane region" description="Helical" evidence="1">
    <location>
        <begin position="26"/>
        <end position="44"/>
    </location>
</feature>
<comment type="caution">
    <text evidence="2">The sequence shown here is derived from an EMBL/GenBank/DDBJ whole genome shotgun (WGS) entry which is preliminary data.</text>
</comment>
<dbReference type="RefSeq" id="WP_019397396.1">
    <property type="nucleotide sequence ID" value="NZ_VLJS01000047.1"/>
</dbReference>
<accession>A0A562DZT7</accession>
<keyword evidence="3" id="KW-1185">Reference proteome</keyword>
<evidence type="ECO:0000256" key="1">
    <source>
        <dbReference type="SAM" id="Phobius"/>
    </source>
</evidence>
<proteinExistence type="predicted"/>
<protein>
    <submittedName>
        <fullName evidence="2">Uncharacterized protein</fullName>
    </submittedName>
</protein>
<organism evidence="2 3">
    <name type="scientific">Pseudoxanthomonas taiwanensis J19</name>
    <dbReference type="NCBI Taxonomy" id="935569"/>
    <lineage>
        <taxon>Bacteria</taxon>
        <taxon>Pseudomonadati</taxon>
        <taxon>Pseudomonadota</taxon>
        <taxon>Gammaproteobacteria</taxon>
        <taxon>Lysobacterales</taxon>
        <taxon>Lysobacteraceae</taxon>
        <taxon>Pseudoxanthomonas</taxon>
    </lineage>
</organism>
<keyword evidence="1" id="KW-0812">Transmembrane</keyword>
<dbReference type="EMBL" id="VLJS01000047">
    <property type="protein sequence ID" value="TWH15110.1"/>
    <property type="molecule type" value="Genomic_DNA"/>
</dbReference>
<reference evidence="2 3" key="1">
    <citation type="submission" date="2019-07" db="EMBL/GenBank/DDBJ databases">
        <title>Genome sequencing of lignin-degrading bacterial isolates.</title>
        <authorList>
            <person name="Gladden J."/>
        </authorList>
    </citation>
    <scope>NUCLEOTIDE SEQUENCE [LARGE SCALE GENOMIC DNA]</scope>
    <source>
        <strain evidence="2 3">J19</strain>
    </source>
</reference>